<dbReference type="EMBL" id="QGDH01000657">
    <property type="protein sequence ID" value="RAQ98931.1"/>
    <property type="molecule type" value="Genomic_DNA"/>
</dbReference>
<keyword evidence="3" id="KW-0547">Nucleotide-binding</keyword>
<feature type="region of interest" description="Disordered" evidence="2">
    <location>
        <begin position="316"/>
        <end position="372"/>
    </location>
</feature>
<dbReference type="EC" id="3.6.1.15" evidence="3"/>
<sequence>MELVWDGRALTPQGVTNTTSSSKHYRKRGLQISLDNCDDVLCFLQEFRVLHHSVPAATRKQVVERFSHFTPVDPAEIELPDEPAQPIEALRKPLDGLQCTTCGFITINKDTVRMHCKKHHQQAWTGDKSLLYNTVKVQSFFRTGGLQKYFVVQVAEAQNAEDVDVKVAVQRQLAEYRLTQQEVEEELQTLEETAKTDKTGWFKQTGWLEFFKDRNLVHLARQVRAPDPNERKVRLAAKLTERLIERSVKGLATLPQELRRWLRSAKQSEVDPRPIGRLENPESQAVYASYVAKFVCFYLRVLADEEQRIMQFREQQGSAVDCESEEASSSEADSGDNEEGSEADDSDSMRPRRRTRRKPQPDPMKDARELFTWTDDQKSHAIKLWDALDGDNRAT</sequence>
<feature type="coiled-coil region" evidence="1">
    <location>
        <begin position="166"/>
        <end position="193"/>
    </location>
</feature>
<dbReference type="GO" id="GO:0017111">
    <property type="term" value="F:ribonucleoside triphosphate phosphatase activity"/>
    <property type="evidence" value="ECO:0007669"/>
    <property type="project" value="UniProtKB-EC"/>
</dbReference>
<evidence type="ECO:0000313" key="3">
    <source>
        <dbReference type="EMBL" id="RAQ98931.1"/>
    </source>
</evidence>
<protein>
    <submittedName>
        <fullName evidence="3">Recq family helicase</fullName>
        <ecNumber evidence="3">3.6.1.15</ecNumber>
    </submittedName>
</protein>
<keyword evidence="3" id="KW-0378">Hydrolase</keyword>
<evidence type="ECO:0000256" key="2">
    <source>
        <dbReference type="SAM" id="MobiDB-lite"/>
    </source>
</evidence>
<evidence type="ECO:0000256" key="1">
    <source>
        <dbReference type="SAM" id="Coils"/>
    </source>
</evidence>
<keyword evidence="4" id="KW-1185">Reference proteome</keyword>
<feature type="compositionally biased region" description="Acidic residues" evidence="2">
    <location>
        <begin position="322"/>
        <end position="346"/>
    </location>
</feature>
<keyword evidence="3" id="KW-0067">ATP-binding</keyword>
<evidence type="ECO:0000313" key="4">
    <source>
        <dbReference type="Proteomes" id="UP000249619"/>
    </source>
</evidence>
<name>A0A364MRA7_STELY</name>
<dbReference type="GO" id="GO:0004386">
    <property type="term" value="F:helicase activity"/>
    <property type="evidence" value="ECO:0007669"/>
    <property type="project" value="UniProtKB-KW"/>
</dbReference>
<feature type="compositionally biased region" description="Basic and acidic residues" evidence="2">
    <location>
        <begin position="359"/>
        <end position="372"/>
    </location>
</feature>
<organism evidence="3 4">
    <name type="scientific">Stemphylium lycopersici</name>
    <name type="common">Tomato gray leaf spot disease fungus</name>
    <name type="synonym">Thyrospora lycopersici</name>
    <dbReference type="NCBI Taxonomy" id="183478"/>
    <lineage>
        <taxon>Eukaryota</taxon>
        <taxon>Fungi</taxon>
        <taxon>Dikarya</taxon>
        <taxon>Ascomycota</taxon>
        <taxon>Pezizomycotina</taxon>
        <taxon>Dothideomycetes</taxon>
        <taxon>Pleosporomycetidae</taxon>
        <taxon>Pleosporales</taxon>
        <taxon>Pleosporineae</taxon>
        <taxon>Pleosporaceae</taxon>
        <taxon>Stemphylium</taxon>
    </lineage>
</organism>
<dbReference type="InterPro" id="IPR022698">
    <property type="entry name" value="OrsD"/>
</dbReference>
<dbReference type="Proteomes" id="UP000249619">
    <property type="component" value="Unassembled WGS sequence"/>
</dbReference>
<proteinExistence type="predicted"/>
<gene>
    <name evidence="3" type="ORF">DDE83_009220</name>
</gene>
<keyword evidence="1" id="KW-0175">Coiled coil</keyword>
<comment type="caution">
    <text evidence="3">The sequence shown here is derived from an EMBL/GenBank/DDBJ whole genome shotgun (WGS) entry which is preliminary data.</text>
</comment>
<dbReference type="STRING" id="183478.A0A364MRA7"/>
<keyword evidence="3" id="KW-0347">Helicase</keyword>
<dbReference type="Pfam" id="PF12013">
    <property type="entry name" value="OrsD"/>
    <property type="match status" value="1"/>
</dbReference>
<dbReference type="AlphaFoldDB" id="A0A364MRA7"/>
<accession>A0A364MRA7</accession>
<reference evidence="4" key="1">
    <citation type="submission" date="2018-05" db="EMBL/GenBank/DDBJ databases">
        <title>Draft genome sequence of Stemphylium lycopersici strain CIDEFI 213.</title>
        <authorList>
            <person name="Medina R."/>
            <person name="Franco M.E.E."/>
            <person name="Lucentini C.G."/>
            <person name="Saparrat M.C.N."/>
            <person name="Balatti P.A."/>
        </authorList>
    </citation>
    <scope>NUCLEOTIDE SEQUENCE [LARGE SCALE GENOMIC DNA]</scope>
    <source>
        <strain evidence="4">CIDEFI 213</strain>
    </source>
</reference>